<feature type="transmembrane region" description="Helical" evidence="1">
    <location>
        <begin position="7"/>
        <end position="25"/>
    </location>
</feature>
<evidence type="ECO:0000313" key="2">
    <source>
        <dbReference type="EMBL" id="PIR96572.1"/>
    </source>
</evidence>
<keyword evidence="1" id="KW-0472">Membrane</keyword>
<comment type="caution">
    <text evidence="2">The sequence shown here is derived from an EMBL/GenBank/DDBJ whole genome shotgun (WGS) entry which is preliminary data.</text>
</comment>
<sequence length="144" mass="16180">MRNLKNILPIMALTAFILNLIWEILHSKLYFVSGGSMPWFYLWFGTVIDVVYVLALYFIVALLLSDKAWIFKLNFKRLILMGFLGVLLAIVNEAAALALNLWQYAPSMPLLLARVGLSPVLQMALLAPLSILLSSGIIKKIKTE</sequence>
<evidence type="ECO:0000256" key="1">
    <source>
        <dbReference type="SAM" id="Phobius"/>
    </source>
</evidence>
<feature type="transmembrane region" description="Helical" evidence="1">
    <location>
        <begin position="77"/>
        <end position="99"/>
    </location>
</feature>
<dbReference type="AlphaFoldDB" id="A0A2H0VBU2"/>
<dbReference type="Proteomes" id="UP000230922">
    <property type="component" value="Unassembled WGS sequence"/>
</dbReference>
<dbReference type="EMBL" id="PFAK01000004">
    <property type="protein sequence ID" value="PIR96572.1"/>
    <property type="molecule type" value="Genomic_DNA"/>
</dbReference>
<reference evidence="3" key="1">
    <citation type="submission" date="2017-09" db="EMBL/GenBank/DDBJ databases">
        <title>Depth-based differentiation of microbial function through sediment-hosted aquifers and enrichment of novel symbionts in the deep terrestrial subsurface.</title>
        <authorList>
            <person name="Probst A.J."/>
            <person name="Ladd B."/>
            <person name="Jarett J.K."/>
            <person name="Geller-Mcgrath D.E."/>
            <person name="Sieber C.M.K."/>
            <person name="Emerson J.B."/>
            <person name="Anantharaman K."/>
            <person name="Thomas B.C."/>
            <person name="Malmstrom R."/>
            <person name="Stieglmeier M."/>
            <person name="Klingl A."/>
            <person name="Woyke T."/>
            <person name="Ryan C.M."/>
            <person name="Banfield J.F."/>
        </authorList>
    </citation>
    <scope>NUCLEOTIDE SEQUENCE [LARGE SCALE GENOMIC DNA]</scope>
</reference>
<gene>
    <name evidence="2" type="ORF">COT92_00305</name>
</gene>
<name>A0A2H0VBU2_9BACT</name>
<keyword evidence="1" id="KW-0812">Transmembrane</keyword>
<protein>
    <submittedName>
        <fullName evidence="2">Uncharacterized protein</fullName>
    </submittedName>
</protein>
<organism evidence="2 3">
    <name type="scientific">Candidatus Doudnabacteria bacterium CG10_big_fil_rev_8_21_14_0_10_42_18</name>
    <dbReference type="NCBI Taxonomy" id="1974552"/>
    <lineage>
        <taxon>Bacteria</taxon>
        <taxon>Candidatus Doudnaibacteriota</taxon>
    </lineage>
</organism>
<feature type="transmembrane region" description="Helical" evidence="1">
    <location>
        <begin position="40"/>
        <end position="65"/>
    </location>
</feature>
<keyword evidence="1" id="KW-1133">Transmembrane helix</keyword>
<proteinExistence type="predicted"/>
<evidence type="ECO:0000313" key="3">
    <source>
        <dbReference type="Proteomes" id="UP000230922"/>
    </source>
</evidence>
<accession>A0A2H0VBU2</accession>
<feature type="transmembrane region" description="Helical" evidence="1">
    <location>
        <begin position="119"/>
        <end position="138"/>
    </location>
</feature>